<keyword evidence="3 5" id="KW-0378">Hydrolase</keyword>
<dbReference type="PANTHER" id="PTHR31297:SF17">
    <property type="entry name" value="ENDOGLUCANASE"/>
    <property type="match status" value="1"/>
</dbReference>
<feature type="non-terminal residue" evidence="7">
    <location>
        <position position="336"/>
    </location>
</feature>
<dbReference type="InterPro" id="IPR050386">
    <property type="entry name" value="Glycosyl_hydrolase_5"/>
</dbReference>
<organism evidence="7 8">
    <name type="scientific">Neocallimastix californiae</name>
    <dbReference type="NCBI Taxonomy" id="1754190"/>
    <lineage>
        <taxon>Eukaryota</taxon>
        <taxon>Fungi</taxon>
        <taxon>Fungi incertae sedis</taxon>
        <taxon>Chytridiomycota</taxon>
        <taxon>Chytridiomycota incertae sedis</taxon>
        <taxon>Neocallimastigomycetes</taxon>
        <taxon>Neocallimastigales</taxon>
        <taxon>Neocallimastigaceae</taxon>
        <taxon>Neocallimastix</taxon>
    </lineage>
</organism>
<dbReference type="Pfam" id="PF00150">
    <property type="entry name" value="Cellulase"/>
    <property type="match status" value="1"/>
</dbReference>
<comment type="similarity">
    <text evidence="1 5">Belongs to the glycosyl hydrolase 5 (cellulase A) family.</text>
</comment>
<gene>
    <name evidence="7" type="ORF">LY90DRAFT_363666</name>
</gene>
<proteinExistence type="inferred from homology"/>
<dbReference type="GO" id="GO:0008422">
    <property type="term" value="F:beta-glucosidase activity"/>
    <property type="evidence" value="ECO:0007669"/>
    <property type="project" value="TreeGrafter"/>
</dbReference>
<dbReference type="PANTHER" id="PTHR31297">
    <property type="entry name" value="GLUCAN ENDO-1,6-BETA-GLUCOSIDASE B"/>
    <property type="match status" value="1"/>
</dbReference>
<dbReference type="InterPro" id="IPR017853">
    <property type="entry name" value="GH"/>
</dbReference>
<comment type="caution">
    <text evidence="7">The sequence shown here is derived from an EMBL/GenBank/DDBJ whole genome shotgun (WGS) entry which is preliminary data.</text>
</comment>
<dbReference type="Proteomes" id="UP000193920">
    <property type="component" value="Unassembled WGS sequence"/>
</dbReference>
<dbReference type="GO" id="GO:0009251">
    <property type="term" value="P:glucan catabolic process"/>
    <property type="evidence" value="ECO:0007669"/>
    <property type="project" value="TreeGrafter"/>
</dbReference>
<protein>
    <submittedName>
        <fullName evidence="7">Endoglucanase</fullName>
    </submittedName>
</protein>
<evidence type="ECO:0000313" key="8">
    <source>
        <dbReference type="Proteomes" id="UP000193920"/>
    </source>
</evidence>
<feature type="non-terminal residue" evidence="7">
    <location>
        <position position="1"/>
    </location>
</feature>
<evidence type="ECO:0000256" key="5">
    <source>
        <dbReference type="RuleBase" id="RU361153"/>
    </source>
</evidence>
<evidence type="ECO:0000256" key="3">
    <source>
        <dbReference type="ARBA" id="ARBA00022801"/>
    </source>
</evidence>
<sequence>FRDISSIDLVKDIRLGWNLGNTLDINCENLLEYDNDPKVFETCLGNPVTTEDVFNTLINHGFNLFRIPIRWYGHFGEAPNYIIDHKWLSRVHEIVDYSYQNGVYVIINNSFDVWNNTYPRDINHAIEITTKLWEQIAEEFKEYDEHLIFENINSPNKKNFNEEGDKESWEFINITNQVFIDTIRKGKGNNPNRHLLIAPYAAMVQENSIKNFHIPTTDNKIMISLHNFTPYNFTHGKIPKFTDTKSVDKIMKLIKNEFLSKNIAVIITEFGATANNNENERIHWADYFITKASNLGIPCTLWDNGKINKGKESYGIIDRTTYSIQYQDYINSLLEG</sequence>
<dbReference type="InterPro" id="IPR001547">
    <property type="entry name" value="Glyco_hydro_5"/>
</dbReference>
<keyword evidence="2" id="KW-0732">Signal</keyword>
<evidence type="ECO:0000256" key="2">
    <source>
        <dbReference type="ARBA" id="ARBA00022729"/>
    </source>
</evidence>
<feature type="domain" description="Glycoside hydrolase family 5" evidence="6">
    <location>
        <begin position="40"/>
        <end position="305"/>
    </location>
</feature>
<dbReference type="EMBL" id="MCOG01000023">
    <property type="protein sequence ID" value="ORY76201.1"/>
    <property type="molecule type" value="Genomic_DNA"/>
</dbReference>
<accession>A0A1Y2EX65</accession>
<dbReference type="SUPFAM" id="SSF51445">
    <property type="entry name" value="(Trans)glycosidases"/>
    <property type="match status" value="1"/>
</dbReference>
<dbReference type="OrthoDB" id="412536at2759"/>
<dbReference type="Gene3D" id="3.20.20.80">
    <property type="entry name" value="Glycosidases"/>
    <property type="match status" value="1"/>
</dbReference>
<dbReference type="AlphaFoldDB" id="A0A1Y2EX65"/>
<evidence type="ECO:0000259" key="6">
    <source>
        <dbReference type="Pfam" id="PF00150"/>
    </source>
</evidence>
<dbReference type="GO" id="GO:0005576">
    <property type="term" value="C:extracellular region"/>
    <property type="evidence" value="ECO:0007669"/>
    <property type="project" value="TreeGrafter"/>
</dbReference>
<name>A0A1Y2EX65_9FUNG</name>
<keyword evidence="4 5" id="KW-0326">Glycosidase</keyword>
<evidence type="ECO:0000313" key="7">
    <source>
        <dbReference type="EMBL" id="ORY76201.1"/>
    </source>
</evidence>
<evidence type="ECO:0000256" key="4">
    <source>
        <dbReference type="ARBA" id="ARBA00023295"/>
    </source>
</evidence>
<evidence type="ECO:0000256" key="1">
    <source>
        <dbReference type="ARBA" id="ARBA00005641"/>
    </source>
</evidence>
<dbReference type="GO" id="GO:0009986">
    <property type="term" value="C:cell surface"/>
    <property type="evidence" value="ECO:0007669"/>
    <property type="project" value="TreeGrafter"/>
</dbReference>
<reference evidence="7 8" key="1">
    <citation type="submission" date="2016-08" db="EMBL/GenBank/DDBJ databases">
        <title>A Parts List for Fungal Cellulosomes Revealed by Comparative Genomics.</title>
        <authorList>
            <consortium name="DOE Joint Genome Institute"/>
            <person name="Haitjema C.H."/>
            <person name="Gilmore S.P."/>
            <person name="Henske J.K."/>
            <person name="Solomon K.V."/>
            <person name="De Groot R."/>
            <person name="Kuo A."/>
            <person name="Mondo S.J."/>
            <person name="Salamov A.A."/>
            <person name="Labutti K."/>
            <person name="Zhao Z."/>
            <person name="Chiniquy J."/>
            <person name="Barry K."/>
            <person name="Brewer H.M."/>
            <person name="Purvine S.O."/>
            <person name="Wright A.T."/>
            <person name="Boxma B."/>
            <person name="Van Alen T."/>
            <person name="Hackstein J.H."/>
            <person name="Baker S.E."/>
            <person name="Grigoriev I.V."/>
            <person name="O'Malley M.A."/>
        </authorList>
    </citation>
    <scope>NUCLEOTIDE SEQUENCE [LARGE SCALE GENOMIC DNA]</scope>
    <source>
        <strain evidence="7 8">G1</strain>
    </source>
</reference>
<keyword evidence="8" id="KW-1185">Reference proteome</keyword>
<dbReference type="STRING" id="1754190.A0A1Y2EX65"/>